<organism evidence="2 3">
    <name type="scientific">Pleurodeles waltl</name>
    <name type="common">Iberian ribbed newt</name>
    <dbReference type="NCBI Taxonomy" id="8319"/>
    <lineage>
        <taxon>Eukaryota</taxon>
        <taxon>Metazoa</taxon>
        <taxon>Chordata</taxon>
        <taxon>Craniata</taxon>
        <taxon>Vertebrata</taxon>
        <taxon>Euteleostomi</taxon>
        <taxon>Amphibia</taxon>
        <taxon>Batrachia</taxon>
        <taxon>Caudata</taxon>
        <taxon>Salamandroidea</taxon>
        <taxon>Salamandridae</taxon>
        <taxon>Pleurodelinae</taxon>
        <taxon>Pleurodeles</taxon>
    </lineage>
</organism>
<dbReference type="EMBL" id="JANPWB010000005">
    <property type="protein sequence ID" value="KAJ1185200.1"/>
    <property type="molecule type" value="Genomic_DNA"/>
</dbReference>
<sequence length="120" mass="12737">MAEGPEIQGKGGGRQEVRPHQPCQAPPEPHSSSAQLHSCTAAASAPDTAAPRRAGARNQRRRPKGPGTGRPRHPCRCGRGWPLTRGYALRNSPRPLCSGGLASSETRRLRFPQGTGVQAC</sequence>
<dbReference type="AlphaFoldDB" id="A0AAV7U834"/>
<accession>A0AAV7U834</accession>
<dbReference type="Proteomes" id="UP001066276">
    <property type="component" value="Chromosome 3_1"/>
</dbReference>
<evidence type="ECO:0000256" key="1">
    <source>
        <dbReference type="SAM" id="MobiDB-lite"/>
    </source>
</evidence>
<proteinExistence type="predicted"/>
<evidence type="ECO:0000313" key="2">
    <source>
        <dbReference type="EMBL" id="KAJ1185200.1"/>
    </source>
</evidence>
<protein>
    <submittedName>
        <fullName evidence="2">Uncharacterized protein</fullName>
    </submittedName>
</protein>
<keyword evidence="3" id="KW-1185">Reference proteome</keyword>
<name>A0AAV7U834_PLEWA</name>
<comment type="caution">
    <text evidence="2">The sequence shown here is derived from an EMBL/GenBank/DDBJ whole genome shotgun (WGS) entry which is preliminary data.</text>
</comment>
<feature type="region of interest" description="Disordered" evidence="1">
    <location>
        <begin position="1"/>
        <end position="120"/>
    </location>
</feature>
<feature type="compositionally biased region" description="Basic residues" evidence="1">
    <location>
        <begin position="54"/>
        <end position="76"/>
    </location>
</feature>
<evidence type="ECO:0000313" key="3">
    <source>
        <dbReference type="Proteomes" id="UP001066276"/>
    </source>
</evidence>
<feature type="compositionally biased region" description="Low complexity" evidence="1">
    <location>
        <begin position="40"/>
        <end position="53"/>
    </location>
</feature>
<reference evidence="2" key="1">
    <citation type="journal article" date="2022" name="bioRxiv">
        <title>Sequencing and chromosome-scale assembly of the giantPleurodeles waltlgenome.</title>
        <authorList>
            <person name="Brown T."/>
            <person name="Elewa A."/>
            <person name="Iarovenko S."/>
            <person name="Subramanian E."/>
            <person name="Araus A.J."/>
            <person name="Petzold A."/>
            <person name="Susuki M."/>
            <person name="Suzuki K.-i.T."/>
            <person name="Hayashi T."/>
            <person name="Toyoda A."/>
            <person name="Oliveira C."/>
            <person name="Osipova E."/>
            <person name="Leigh N.D."/>
            <person name="Simon A."/>
            <person name="Yun M.H."/>
        </authorList>
    </citation>
    <scope>NUCLEOTIDE SEQUENCE</scope>
    <source>
        <strain evidence="2">20211129_DDA</strain>
        <tissue evidence="2">Liver</tissue>
    </source>
</reference>
<gene>
    <name evidence="2" type="ORF">NDU88_001994</name>
</gene>